<accession>A0ACB8WGA8</accession>
<evidence type="ECO:0000313" key="2">
    <source>
        <dbReference type="Proteomes" id="UP000831701"/>
    </source>
</evidence>
<gene>
    <name evidence="1" type="ORF">L3Q82_009762</name>
</gene>
<keyword evidence="2" id="KW-1185">Reference proteome</keyword>
<reference evidence="1" key="1">
    <citation type="submission" date="2022-04" db="EMBL/GenBank/DDBJ databases">
        <title>Jade perch genome.</title>
        <authorList>
            <person name="Chao B."/>
        </authorList>
    </citation>
    <scope>NUCLEOTIDE SEQUENCE</scope>
    <source>
        <strain evidence="1">CB-2022</strain>
    </source>
</reference>
<evidence type="ECO:0000313" key="1">
    <source>
        <dbReference type="EMBL" id="KAI3366292.1"/>
    </source>
</evidence>
<organism evidence="1 2">
    <name type="scientific">Scortum barcoo</name>
    <name type="common">barcoo grunter</name>
    <dbReference type="NCBI Taxonomy" id="214431"/>
    <lineage>
        <taxon>Eukaryota</taxon>
        <taxon>Metazoa</taxon>
        <taxon>Chordata</taxon>
        <taxon>Craniata</taxon>
        <taxon>Vertebrata</taxon>
        <taxon>Euteleostomi</taxon>
        <taxon>Actinopterygii</taxon>
        <taxon>Neopterygii</taxon>
        <taxon>Teleostei</taxon>
        <taxon>Neoteleostei</taxon>
        <taxon>Acanthomorphata</taxon>
        <taxon>Eupercaria</taxon>
        <taxon>Centrarchiformes</taxon>
        <taxon>Terapontoidei</taxon>
        <taxon>Terapontidae</taxon>
        <taxon>Scortum</taxon>
    </lineage>
</organism>
<comment type="caution">
    <text evidence="1">The sequence shown here is derived from an EMBL/GenBank/DDBJ whole genome shotgun (WGS) entry which is preliminary data.</text>
</comment>
<name>A0ACB8WGA8_9TELE</name>
<dbReference type="EMBL" id="CM041541">
    <property type="protein sequence ID" value="KAI3366292.1"/>
    <property type="molecule type" value="Genomic_DNA"/>
</dbReference>
<dbReference type="Proteomes" id="UP000831701">
    <property type="component" value="Chromosome 11"/>
</dbReference>
<proteinExistence type="predicted"/>
<protein>
    <submittedName>
        <fullName evidence="1">Uncharacterized protein</fullName>
    </submittedName>
</protein>
<sequence>MDLAETGEEEEEEVGDERRSGCGSLKFTHRMGADPPPCLHASRAGQLLGSVRRCLPPPICTIDKNRSRKPGSSPGFSPGSSTSPETSSRTYSASTSSPCGRKRATAAALCSAVSSSGCPSGRRSSAAEDRIAAAAARPPRREKPPSAPLQMASSAARRGERSGSGGQACGGASVKSAVRGGCRLLHKKPLHISGDRRGSVRPSVREGEGREGCGYRVSVSKSVASPVPVRQQKILLSVRPSVCLSASSPPPLPHLADGERSRLCHSGWRRTSGERKRKKRKKSPARAPLALQRLLPAALETAGGARGGERGLGSYGGQQSAHGSSTLSEIKKTKKKTLLTHNAVFSSSVAVDNSGDQVESASWLSWSDALGRKSSGKRSPTTSFFSRTSCFTVNLARLLHDQNDSFLKADLKRSPWLSLILSLPEVSAGMILLLAPRLLRHRLLLLLLLTSSPPPRRLPSRSLLLSPSALTPPPRRGRPSFAGIMADVSKWPLFSLLSAEELTTIRQACVFGTSANEAIYFTHGSEVRGVCETSVYPHYGQLFAPTSTLEADRAGRFHQHPKFPPYWGHNGYSQLGNVPTSRSTIGTTNQGLSPVLITANLQSRSPVEKVTEVACGSHHSMALTQDGEVFAWGYNNCGQIGSGSTANQPYPRKVTGCLQSKNAVGISCGQSSSMALVENGEVFGWGYNGNGQLGIGNNGNQLTPCRLAALQGLCIQQIVSGYSHCLAQTDKGLLYAWGANTYGQLGTGNKSNHLSPVQIMADKERVVEVAACHSTHTSAAKTQSGQVYMWGQCRGQSIVMPHLTPLTNTDDVFACFATPSVMWRLLSVEHDDFLTVAEALRKEFDSPETADLKFSVEGKCIHVHKAVLKIRCEHFRSMFRSQWSEDQQEVIEIGQFSYPVYRSFLQFLYTDTVDLPPEDAIGLLDLATSYCENRLKRLCQQIIKRGITVENAFTLLSAAIRYDAEDLEVFCFRFCVNHLTQVTQTGAFWQVDGAMLKEFISRASRCGAFKN</sequence>